<accession>A0AAV6K382</accession>
<evidence type="ECO:0000313" key="2">
    <source>
        <dbReference type="EMBL" id="KAG5546845.1"/>
    </source>
</evidence>
<evidence type="ECO:0000256" key="1">
    <source>
        <dbReference type="SAM" id="MobiDB-lite"/>
    </source>
</evidence>
<dbReference type="Proteomes" id="UP000823749">
    <property type="component" value="Chromosome 6"/>
</dbReference>
<dbReference type="AlphaFoldDB" id="A0AAV6K382"/>
<keyword evidence="3" id="KW-1185">Reference proteome</keyword>
<reference evidence="2 3" key="1">
    <citation type="submission" date="2020-08" db="EMBL/GenBank/DDBJ databases">
        <title>Plant Genome Project.</title>
        <authorList>
            <person name="Zhang R.-G."/>
        </authorList>
    </citation>
    <scope>NUCLEOTIDE SEQUENCE [LARGE SCALE GENOMIC DNA]</scope>
    <source>
        <strain evidence="2">WSP0</strain>
        <tissue evidence="2">Leaf</tissue>
    </source>
</reference>
<protein>
    <submittedName>
        <fullName evidence="2">Uncharacterized protein</fullName>
    </submittedName>
</protein>
<feature type="compositionally biased region" description="Polar residues" evidence="1">
    <location>
        <begin position="44"/>
        <end position="53"/>
    </location>
</feature>
<name>A0AAV6K382_9ERIC</name>
<dbReference type="EMBL" id="JACTNZ010000006">
    <property type="protein sequence ID" value="KAG5546845.1"/>
    <property type="molecule type" value="Genomic_DNA"/>
</dbReference>
<sequence>MLDSQIKLIPSKRAQLRTNKGLRKTDGATTIVFIQLTGKGATSEAQTTRSIIQDTEKPKPQSENGAFQKLIHIIREANIRPWESKKDQEELLRSKPYVTAAVADDINLSVQRHQQVSSISATGV</sequence>
<evidence type="ECO:0000313" key="3">
    <source>
        <dbReference type="Proteomes" id="UP000823749"/>
    </source>
</evidence>
<organism evidence="2 3">
    <name type="scientific">Rhododendron griersonianum</name>
    <dbReference type="NCBI Taxonomy" id="479676"/>
    <lineage>
        <taxon>Eukaryota</taxon>
        <taxon>Viridiplantae</taxon>
        <taxon>Streptophyta</taxon>
        <taxon>Embryophyta</taxon>
        <taxon>Tracheophyta</taxon>
        <taxon>Spermatophyta</taxon>
        <taxon>Magnoliopsida</taxon>
        <taxon>eudicotyledons</taxon>
        <taxon>Gunneridae</taxon>
        <taxon>Pentapetalae</taxon>
        <taxon>asterids</taxon>
        <taxon>Ericales</taxon>
        <taxon>Ericaceae</taxon>
        <taxon>Ericoideae</taxon>
        <taxon>Rhodoreae</taxon>
        <taxon>Rhododendron</taxon>
    </lineage>
</organism>
<comment type="caution">
    <text evidence="2">The sequence shown here is derived from an EMBL/GenBank/DDBJ whole genome shotgun (WGS) entry which is preliminary data.</text>
</comment>
<feature type="region of interest" description="Disordered" evidence="1">
    <location>
        <begin position="44"/>
        <end position="65"/>
    </location>
</feature>
<proteinExistence type="predicted"/>
<gene>
    <name evidence="2" type="ORF">RHGRI_018874</name>
</gene>